<evidence type="ECO:0000256" key="2">
    <source>
        <dbReference type="ARBA" id="ARBA00019138"/>
    </source>
</evidence>
<accession>A0A1E3PLL5</accession>
<feature type="compositionally biased region" description="Acidic residues" evidence="4">
    <location>
        <begin position="38"/>
        <end position="47"/>
    </location>
</feature>
<feature type="region of interest" description="Disordered" evidence="4">
    <location>
        <begin position="1"/>
        <end position="87"/>
    </location>
</feature>
<dbReference type="STRING" id="857566.A0A1E3PLL5"/>
<evidence type="ECO:0000259" key="5">
    <source>
        <dbReference type="PROSITE" id="PS51279"/>
    </source>
</evidence>
<evidence type="ECO:0000313" key="6">
    <source>
        <dbReference type="EMBL" id="ODQ66329.1"/>
    </source>
</evidence>
<comment type="similarity">
    <text evidence="1">Belongs to the SWC5 family.</text>
</comment>
<dbReference type="PANTHER" id="PTHR48407">
    <property type="entry name" value="CRANIOFACIAL DEVELOPMENT PROTEIN 1"/>
    <property type="match status" value="1"/>
</dbReference>
<dbReference type="InterPro" id="IPR027124">
    <property type="entry name" value="Swc5/CFDP1/2"/>
</dbReference>
<sequence>MKTEENSVEILDVEDGYRESEDEDFDPDQIDNSLSDHEDGDEVEGEDQASRPKAEKRKREGDSDDEALYIAPQGGEEDVEAPGEGGLIKTRSQRLMECQAEKQFKLETTPKSSLDIDSLWNEMNTETSNKVSPVSAPVTVVTPSVTIATPPTKPLAEETITINRRYVFAGKEMTETKTVLCSSAEARAFLNEKASVTEYSPAPSTTITTAATKARPPPRKRVSKLDSLAGKAPKLNTLEKSKLDWQGFVDREGIQDDLVKFNKGKSGYLDRQDFLSRVEHRNEAL</sequence>
<dbReference type="InterPro" id="IPR011421">
    <property type="entry name" value="BCNT-C"/>
</dbReference>
<name>A0A1E3PLL5_9ASCO</name>
<keyword evidence="7" id="KW-1185">Reference proteome</keyword>
<evidence type="ECO:0000313" key="7">
    <source>
        <dbReference type="Proteomes" id="UP000095009"/>
    </source>
</evidence>
<dbReference type="PROSITE" id="PS51279">
    <property type="entry name" value="BCNT_C"/>
    <property type="match status" value="1"/>
</dbReference>
<proteinExistence type="inferred from homology"/>
<dbReference type="EMBL" id="KV454408">
    <property type="protein sequence ID" value="ODQ66329.1"/>
    <property type="molecule type" value="Genomic_DNA"/>
</dbReference>
<comment type="function">
    <text evidence="3">Component of the SWR1 complex which mediates the ATP-dependent exchange of histone H2A for the H2A variant HZT1 leading to transcriptional regulation of selected genes by chromatin remodeling. Involved in chromosome stability.</text>
</comment>
<dbReference type="GO" id="GO:0000812">
    <property type="term" value="C:Swr1 complex"/>
    <property type="evidence" value="ECO:0007669"/>
    <property type="project" value="TreeGrafter"/>
</dbReference>
<feature type="compositionally biased region" description="Basic and acidic residues" evidence="4">
    <location>
        <begin position="48"/>
        <end position="61"/>
    </location>
</feature>
<dbReference type="AlphaFoldDB" id="A0A1E3PLL5"/>
<reference evidence="6 7" key="1">
    <citation type="journal article" date="2016" name="Proc. Natl. Acad. Sci. U.S.A.">
        <title>Comparative genomics of biotechnologically important yeasts.</title>
        <authorList>
            <person name="Riley R."/>
            <person name="Haridas S."/>
            <person name="Wolfe K.H."/>
            <person name="Lopes M.R."/>
            <person name="Hittinger C.T."/>
            <person name="Goeker M."/>
            <person name="Salamov A.A."/>
            <person name="Wisecaver J.H."/>
            <person name="Long T.M."/>
            <person name="Calvey C.H."/>
            <person name="Aerts A.L."/>
            <person name="Barry K.W."/>
            <person name="Choi C."/>
            <person name="Clum A."/>
            <person name="Coughlan A.Y."/>
            <person name="Deshpande S."/>
            <person name="Douglass A.P."/>
            <person name="Hanson S.J."/>
            <person name="Klenk H.-P."/>
            <person name="LaButti K.M."/>
            <person name="Lapidus A."/>
            <person name="Lindquist E.A."/>
            <person name="Lipzen A.M."/>
            <person name="Meier-Kolthoff J.P."/>
            <person name="Ohm R.A."/>
            <person name="Otillar R.P."/>
            <person name="Pangilinan J.L."/>
            <person name="Peng Y."/>
            <person name="Rokas A."/>
            <person name="Rosa C.A."/>
            <person name="Scheuner C."/>
            <person name="Sibirny A.A."/>
            <person name="Slot J.C."/>
            <person name="Stielow J.B."/>
            <person name="Sun H."/>
            <person name="Kurtzman C.P."/>
            <person name="Blackwell M."/>
            <person name="Grigoriev I.V."/>
            <person name="Jeffries T.W."/>
        </authorList>
    </citation>
    <scope>NUCLEOTIDE SEQUENCE [LARGE SCALE GENOMIC DNA]</scope>
    <source>
        <strain evidence="6 7">DSM 6958</strain>
    </source>
</reference>
<dbReference type="OrthoDB" id="445677at2759"/>
<evidence type="ECO:0000256" key="4">
    <source>
        <dbReference type="SAM" id="MobiDB-lite"/>
    </source>
</evidence>
<feature type="compositionally biased region" description="Acidic residues" evidence="4">
    <location>
        <begin position="20"/>
        <end position="29"/>
    </location>
</feature>
<protein>
    <recommendedName>
        <fullName evidence="2">SWR1-complex protein 5</fullName>
    </recommendedName>
</protein>
<gene>
    <name evidence="6" type="ORF">NADFUDRAFT_82183</name>
</gene>
<dbReference type="PANTHER" id="PTHR48407:SF1">
    <property type="entry name" value="CRANIOFACIAL DEVELOPMENT PROTEIN 1"/>
    <property type="match status" value="1"/>
</dbReference>
<evidence type="ECO:0000256" key="3">
    <source>
        <dbReference type="ARBA" id="ARBA00025222"/>
    </source>
</evidence>
<evidence type="ECO:0000256" key="1">
    <source>
        <dbReference type="ARBA" id="ARBA00010465"/>
    </source>
</evidence>
<feature type="domain" description="BCNT-C" evidence="5">
    <location>
        <begin position="215"/>
        <end position="285"/>
    </location>
</feature>
<dbReference type="Proteomes" id="UP000095009">
    <property type="component" value="Unassembled WGS sequence"/>
</dbReference>
<dbReference type="Pfam" id="PF07572">
    <property type="entry name" value="BCNT"/>
    <property type="match status" value="1"/>
</dbReference>
<organism evidence="6 7">
    <name type="scientific">Nadsonia fulvescens var. elongata DSM 6958</name>
    <dbReference type="NCBI Taxonomy" id="857566"/>
    <lineage>
        <taxon>Eukaryota</taxon>
        <taxon>Fungi</taxon>
        <taxon>Dikarya</taxon>
        <taxon>Ascomycota</taxon>
        <taxon>Saccharomycotina</taxon>
        <taxon>Dipodascomycetes</taxon>
        <taxon>Dipodascales</taxon>
        <taxon>Dipodascales incertae sedis</taxon>
        <taxon>Nadsonia</taxon>
    </lineage>
</organism>
<feature type="non-terminal residue" evidence="6">
    <location>
        <position position="285"/>
    </location>
</feature>